<name>A0A2G5VCT1_9PELO</name>
<dbReference type="Pfam" id="PF08214">
    <property type="entry name" value="HAT_KAT11"/>
    <property type="match status" value="1"/>
</dbReference>
<dbReference type="GO" id="GO:0003713">
    <property type="term" value="F:transcription coactivator activity"/>
    <property type="evidence" value="ECO:0007669"/>
    <property type="project" value="TreeGrafter"/>
</dbReference>
<keyword evidence="5" id="KW-0805">Transcription regulation</keyword>
<dbReference type="SUPFAM" id="SSF57667">
    <property type="entry name" value="beta-beta-alpha zinc fingers"/>
    <property type="match status" value="2"/>
</dbReference>
<keyword evidence="3" id="KW-0808">Transferase</keyword>
<keyword evidence="10" id="KW-0175">Coiled coil</keyword>
<evidence type="ECO:0000259" key="12">
    <source>
        <dbReference type="PROSITE" id="PS50157"/>
    </source>
</evidence>
<dbReference type="GO" id="GO:0000123">
    <property type="term" value="C:histone acetyltransferase complex"/>
    <property type="evidence" value="ECO:0007669"/>
    <property type="project" value="TreeGrafter"/>
</dbReference>
<feature type="domain" description="C2H2-type" evidence="12">
    <location>
        <begin position="37"/>
        <end position="64"/>
    </location>
</feature>
<feature type="coiled-coil region" evidence="10">
    <location>
        <begin position="180"/>
        <end position="210"/>
    </location>
</feature>
<proteinExistence type="predicted"/>
<dbReference type="STRING" id="1611254.A0A2G5VCT1"/>
<evidence type="ECO:0000256" key="10">
    <source>
        <dbReference type="SAM" id="Coils"/>
    </source>
</evidence>
<dbReference type="PROSITE" id="PS51727">
    <property type="entry name" value="CBP_P300_HAT"/>
    <property type="match status" value="1"/>
</dbReference>
<evidence type="ECO:0000256" key="2">
    <source>
        <dbReference type="ARBA" id="ARBA00013184"/>
    </source>
</evidence>
<organism evidence="14 15">
    <name type="scientific">Caenorhabditis nigoni</name>
    <dbReference type="NCBI Taxonomy" id="1611254"/>
    <lineage>
        <taxon>Eukaryota</taxon>
        <taxon>Metazoa</taxon>
        <taxon>Ecdysozoa</taxon>
        <taxon>Nematoda</taxon>
        <taxon>Chromadorea</taxon>
        <taxon>Rhabditida</taxon>
        <taxon>Rhabditina</taxon>
        <taxon>Rhabditomorpha</taxon>
        <taxon>Rhabditoidea</taxon>
        <taxon>Rhabditidae</taxon>
        <taxon>Peloderinae</taxon>
        <taxon>Caenorhabditis</taxon>
    </lineage>
</organism>
<evidence type="ECO:0000313" key="15">
    <source>
        <dbReference type="Proteomes" id="UP000230233"/>
    </source>
</evidence>
<comment type="caution">
    <text evidence="14">The sequence shown here is derived from an EMBL/GenBank/DDBJ whole genome shotgun (WGS) entry which is preliminary data.</text>
</comment>
<dbReference type="GO" id="GO:0045944">
    <property type="term" value="P:positive regulation of transcription by RNA polymerase II"/>
    <property type="evidence" value="ECO:0007669"/>
    <property type="project" value="TreeGrafter"/>
</dbReference>
<evidence type="ECO:0000313" key="14">
    <source>
        <dbReference type="EMBL" id="PIC49574.1"/>
    </source>
</evidence>
<dbReference type="GO" id="GO:0008270">
    <property type="term" value="F:zinc ion binding"/>
    <property type="evidence" value="ECO:0007669"/>
    <property type="project" value="UniProtKB-KW"/>
</dbReference>
<keyword evidence="6" id="KW-0804">Transcription</keyword>
<dbReference type="SMART" id="SM00355">
    <property type="entry name" value="ZnF_C2H2"/>
    <property type="match status" value="3"/>
</dbReference>
<feature type="domain" description="CBP/p300-type HAT" evidence="13">
    <location>
        <begin position="339"/>
        <end position="650"/>
    </location>
</feature>
<evidence type="ECO:0000256" key="8">
    <source>
        <dbReference type="ARBA" id="ARBA00048017"/>
    </source>
</evidence>
<feature type="region of interest" description="Disordered" evidence="11">
    <location>
        <begin position="106"/>
        <end position="151"/>
    </location>
</feature>
<dbReference type="InterPro" id="IPR013087">
    <property type="entry name" value="Znf_C2H2_type"/>
</dbReference>
<dbReference type="Proteomes" id="UP000230233">
    <property type="component" value="Chromosome II"/>
</dbReference>
<evidence type="ECO:0000256" key="9">
    <source>
        <dbReference type="PROSITE-ProRule" id="PRU00042"/>
    </source>
</evidence>
<dbReference type="GO" id="GO:0031490">
    <property type="term" value="F:chromatin DNA binding"/>
    <property type="evidence" value="ECO:0007669"/>
    <property type="project" value="TreeGrafter"/>
</dbReference>
<evidence type="ECO:0000256" key="1">
    <source>
        <dbReference type="ARBA" id="ARBA00004123"/>
    </source>
</evidence>
<accession>A0A2G5VCT1</accession>
<evidence type="ECO:0000256" key="5">
    <source>
        <dbReference type="ARBA" id="ARBA00023015"/>
    </source>
</evidence>
<evidence type="ECO:0000256" key="7">
    <source>
        <dbReference type="ARBA" id="ARBA00023242"/>
    </source>
</evidence>
<dbReference type="AlphaFoldDB" id="A0A2G5VCT1"/>
<protein>
    <recommendedName>
        <fullName evidence="2">histone acetyltransferase</fullName>
        <ecNumber evidence="2">2.3.1.48</ecNumber>
    </recommendedName>
</protein>
<dbReference type="PANTHER" id="PTHR13808">
    <property type="entry name" value="CBP/P300-RELATED"/>
    <property type="match status" value="1"/>
</dbReference>
<dbReference type="EMBL" id="PDUG01000002">
    <property type="protein sequence ID" value="PIC49574.1"/>
    <property type="molecule type" value="Genomic_DNA"/>
</dbReference>
<dbReference type="Gene3D" id="3.30.160.60">
    <property type="entry name" value="Classic Zinc Finger"/>
    <property type="match status" value="2"/>
</dbReference>
<dbReference type="EC" id="2.3.1.48" evidence="2"/>
<evidence type="ECO:0000256" key="4">
    <source>
        <dbReference type="ARBA" id="ARBA00022853"/>
    </source>
</evidence>
<dbReference type="OrthoDB" id="5849564at2759"/>
<evidence type="ECO:0000256" key="11">
    <source>
        <dbReference type="SAM" id="MobiDB-lite"/>
    </source>
</evidence>
<keyword evidence="9" id="KW-0479">Metal-binding</keyword>
<keyword evidence="4" id="KW-0156">Chromatin regulator</keyword>
<dbReference type="GO" id="GO:0005667">
    <property type="term" value="C:transcription regulator complex"/>
    <property type="evidence" value="ECO:0007669"/>
    <property type="project" value="TreeGrafter"/>
</dbReference>
<keyword evidence="15" id="KW-1185">Reference proteome</keyword>
<comment type="catalytic activity">
    <reaction evidence="8">
        <text>L-lysyl-[protein] + acetyl-CoA = N(6)-acetyl-L-lysyl-[protein] + CoA + H(+)</text>
        <dbReference type="Rhea" id="RHEA:45948"/>
        <dbReference type="Rhea" id="RHEA-COMP:9752"/>
        <dbReference type="Rhea" id="RHEA-COMP:10731"/>
        <dbReference type="ChEBI" id="CHEBI:15378"/>
        <dbReference type="ChEBI" id="CHEBI:29969"/>
        <dbReference type="ChEBI" id="CHEBI:57287"/>
        <dbReference type="ChEBI" id="CHEBI:57288"/>
        <dbReference type="ChEBI" id="CHEBI:61930"/>
        <dbReference type="EC" id="2.3.1.48"/>
    </reaction>
</comment>
<dbReference type="InterPro" id="IPR013178">
    <property type="entry name" value="Histone_AcTrfase_Rtt109/CBP"/>
</dbReference>
<keyword evidence="9" id="KW-0862">Zinc</keyword>
<evidence type="ECO:0000256" key="6">
    <source>
        <dbReference type="ARBA" id="ARBA00023163"/>
    </source>
</evidence>
<keyword evidence="7" id="KW-0539">Nucleus</keyword>
<dbReference type="PROSITE" id="PS50157">
    <property type="entry name" value="ZINC_FINGER_C2H2_2"/>
    <property type="match status" value="2"/>
</dbReference>
<dbReference type="PROSITE" id="PS00028">
    <property type="entry name" value="ZINC_FINGER_C2H2_1"/>
    <property type="match status" value="2"/>
</dbReference>
<dbReference type="PANTHER" id="PTHR13808:SF1">
    <property type="entry name" value="HISTONE ACETYLTRANSFERASE"/>
    <property type="match status" value="1"/>
</dbReference>
<keyword evidence="9" id="KW-0863">Zinc-finger</keyword>
<evidence type="ECO:0000259" key="13">
    <source>
        <dbReference type="PROSITE" id="PS51727"/>
    </source>
</evidence>
<sequence length="697" mass="81284">MVAKQNRYFKCKYCPSAFTTANKLKSHEANVHGKWSHQCPQCHKRFQTAKSLSDHQPTHSGERPYQCPNCPLRFPTLHRVRSHFPTHYKVRSELLAAWQDYKESPQAEPWYGQAPPTSDPEAPRDGDQNSDPMEQEEEDKQNMSGPGLATFQWRNPNIQLDIPMEEDNQDGPGPATLAKRRLLNVQMAAAQDELEEMEEMEEMKEDAEEGAHGAGEFAAPEERASCCSRPLQARFNVPNRECGGKDKCRIAQNSDYMELIKPSSKGKDFCLECFAVAVRGIHKERYMKKRNEHDKFEDVLRCKDCQKLWHRCCSFHLGRSNEFKCEKCMQKAGMKKVTKVLDAEKGRSRIVTMMEERLNAILKEEDGRISVRAVVGIEPKRVPLKSLAPSHYIKSFKRKYGQEVSYKNRTIAVFQNQNGVDQLFFMLFVHEYKNPAEKESWFVFDYLDSVKYLEAENRKQINQEILLAYFDFAKSLGILRGYIWADPPLKGDDFIFNIHPENQRYLDIDGLVKWYRDIFDEGVQKNRIVKYEDLRESKIEKVEDLPLFADSLWSKKMKDVEQRWKNSKKDFDEDMTWHMTVQHPKDNFFIELADGSELEEDDTPTTSQEWILDSWNFLEHCRNHNWEFGEPARARFSSVAIIEKLDKIFSRIPCHCPPHLVVHNLLLQLLSIVYASPESARLHFDLLDNQKIHLTTV</sequence>
<feature type="domain" description="C2H2-type" evidence="12">
    <location>
        <begin position="9"/>
        <end position="32"/>
    </location>
</feature>
<dbReference type="SMART" id="SM01250">
    <property type="entry name" value="KAT11"/>
    <property type="match status" value="1"/>
</dbReference>
<dbReference type="GO" id="GO:0005634">
    <property type="term" value="C:nucleus"/>
    <property type="evidence" value="ECO:0007669"/>
    <property type="project" value="UniProtKB-SubCell"/>
</dbReference>
<comment type="subcellular location">
    <subcellularLocation>
        <location evidence="1">Nucleus</location>
    </subcellularLocation>
</comment>
<dbReference type="InterPro" id="IPR036236">
    <property type="entry name" value="Znf_C2H2_sf"/>
</dbReference>
<dbReference type="GO" id="GO:0004402">
    <property type="term" value="F:histone acetyltransferase activity"/>
    <property type="evidence" value="ECO:0007669"/>
    <property type="project" value="InterPro"/>
</dbReference>
<dbReference type="InterPro" id="IPR031162">
    <property type="entry name" value="CBP_P300_HAT"/>
</dbReference>
<reference evidence="15" key="1">
    <citation type="submission" date="2017-10" db="EMBL/GenBank/DDBJ databases">
        <title>Rapid genome shrinkage in a self-fertile nematode reveals novel sperm competition proteins.</title>
        <authorList>
            <person name="Yin D."/>
            <person name="Schwarz E.M."/>
            <person name="Thomas C.G."/>
            <person name="Felde R.L."/>
            <person name="Korf I.F."/>
            <person name="Cutter A.D."/>
            <person name="Schartner C.M."/>
            <person name="Ralston E.J."/>
            <person name="Meyer B.J."/>
            <person name="Haag E.S."/>
        </authorList>
    </citation>
    <scope>NUCLEOTIDE SEQUENCE [LARGE SCALE GENOMIC DNA]</scope>
    <source>
        <strain evidence="15">JU1422</strain>
    </source>
</reference>
<gene>
    <name evidence="14" type="primary">Cnig_chr_II.g8134</name>
    <name evidence="14" type="ORF">B9Z55_008134</name>
</gene>
<evidence type="ECO:0000256" key="3">
    <source>
        <dbReference type="ARBA" id="ARBA00022679"/>
    </source>
</evidence>